<organism evidence="3 4">
    <name type="scientific">Trebonia kvetii</name>
    <dbReference type="NCBI Taxonomy" id="2480626"/>
    <lineage>
        <taxon>Bacteria</taxon>
        <taxon>Bacillati</taxon>
        <taxon>Actinomycetota</taxon>
        <taxon>Actinomycetes</taxon>
        <taxon>Streptosporangiales</taxon>
        <taxon>Treboniaceae</taxon>
        <taxon>Trebonia</taxon>
    </lineage>
</organism>
<name>A0A6P2C5K7_9ACTN</name>
<sequence>MRQTRGARRAVGLAGAAAAAAAALTMTLAACGSSGSGSSGKALTSATVLLDWFPNPDHIALYTAQHDGDFTAQGLNVTFQSPSDTTDALKLVSIGKVPLAISYEPDVITGATDPAMNATAVAALVPVPLDSLIISGKAGVANPGALAGKTVGTDGDPTSAAIYKLILAKYGLSATKTNLVTVSEGLIPAMISGKVAAIIGGYRNVEAVQLKAAGLNPEVYPVNEEGVPNYDELVVVANKSRLASDAAYRTLVREFLAGLAKGSAAAQASPSAADTALTPVAKGYSPALLKQMVTVTAPLLANSGGFGAMSAADWQSFADWMLKAGLITKAVSVSSAGIVNTSLLPKG</sequence>
<reference evidence="3 4" key="1">
    <citation type="submission" date="2018-11" db="EMBL/GenBank/DDBJ databases">
        <title>Trebonia kvetii gen.nov., sp.nov., a novel acidophilic actinobacterium, and proposal of the new actinobacterial family Treboniaceae fam. nov.</title>
        <authorList>
            <person name="Rapoport D."/>
            <person name="Sagova-Mareckova M."/>
            <person name="Sedlacek I."/>
            <person name="Provaznik J."/>
            <person name="Kralova S."/>
            <person name="Pavlinic D."/>
            <person name="Benes V."/>
            <person name="Kopecky J."/>
        </authorList>
    </citation>
    <scope>NUCLEOTIDE SEQUENCE [LARGE SCALE GENOMIC DNA]</scope>
    <source>
        <strain evidence="3 4">15Tr583</strain>
    </source>
</reference>
<comment type="caution">
    <text evidence="3">The sequence shown here is derived from an EMBL/GenBank/DDBJ whole genome shotgun (WGS) entry which is preliminary data.</text>
</comment>
<accession>A0A6P2C5K7</accession>
<dbReference type="PANTHER" id="PTHR31528">
    <property type="entry name" value="4-AMINO-5-HYDROXYMETHYL-2-METHYLPYRIMIDINE PHOSPHATE SYNTHASE THI11-RELATED"/>
    <property type="match status" value="1"/>
</dbReference>
<evidence type="ECO:0000313" key="4">
    <source>
        <dbReference type="Proteomes" id="UP000460272"/>
    </source>
</evidence>
<dbReference type="PANTHER" id="PTHR31528:SF3">
    <property type="entry name" value="THIAMINE BIOSYNTHESIS PROTEIN HI_0357-RELATED"/>
    <property type="match status" value="1"/>
</dbReference>
<feature type="chain" id="PRO_5026848084" evidence="1">
    <location>
        <begin position="30"/>
        <end position="347"/>
    </location>
</feature>
<dbReference type="InterPro" id="IPR015168">
    <property type="entry name" value="SsuA/THI5"/>
</dbReference>
<gene>
    <name evidence="3" type="ORF">EAS64_02295</name>
</gene>
<dbReference type="SUPFAM" id="SSF53850">
    <property type="entry name" value="Periplasmic binding protein-like II"/>
    <property type="match status" value="1"/>
</dbReference>
<keyword evidence="1" id="KW-0732">Signal</keyword>
<dbReference type="Pfam" id="PF09084">
    <property type="entry name" value="NMT1"/>
    <property type="match status" value="1"/>
</dbReference>
<keyword evidence="4" id="KW-1185">Reference proteome</keyword>
<proteinExistence type="predicted"/>
<dbReference type="OrthoDB" id="174578at2"/>
<dbReference type="PROSITE" id="PS51257">
    <property type="entry name" value="PROKAR_LIPOPROTEIN"/>
    <property type="match status" value="1"/>
</dbReference>
<evidence type="ECO:0000259" key="2">
    <source>
        <dbReference type="Pfam" id="PF09084"/>
    </source>
</evidence>
<dbReference type="Gene3D" id="3.40.190.10">
    <property type="entry name" value="Periplasmic binding protein-like II"/>
    <property type="match status" value="2"/>
</dbReference>
<feature type="signal peptide" evidence="1">
    <location>
        <begin position="1"/>
        <end position="29"/>
    </location>
</feature>
<dbReference type="RefSeq" id="WP_145851041.1">
    <property type="nucleotide sequence ID" value="NZ_RPFW01000001.1"/>
</dbReference>
<dbReference type="Proteomes" id="UP000460272">
    <property type="component" value="Unassembled WGS sequence"/>
</dbReference>
<dbReference type="InterPro" id="IPR027939">
    <property type="entry name" value="NMT1/THI5"/>
</dbReference>
<dbReference type="EMBL" id="RPFW01000001">
    <property type="protein sequence ID" value="TVZ06287.1"/>
    <property type="molecule type" value="Genomic_DNA"/>
</dbReference>
<feature type="domain" description="SsuA/THI5-like" evidence="2">
    <location>
        <begin position="55"/>
        <end position="273"/>
    </location>
</feature>
<protein>
    <submittedName>
        <fullName evidence="3">ABC transporter substrate-binding protein</fullName>
    </submittedName>
</protein>
<dbReference type="AlphaFoldDB" id="A0A6P2C5K7"/>
<evidence type="ECO:0000313" key="3">
    <source>
        <dbReference type="EMBL" id="TVZ06287.1"/>
    </source>
</evidence>
<evidence type="ECO:0000256" key="1">
    <source>
        <dbReference type="SAM" id="SignalP"/>
    </source>
</evidence>
<dbReference type="GO" id="GO:0009228">
    <property type="term" value="P:thiamine biosynthetic process"/>
    <property type="evidence" value="ECO:0007669"/>
    <property type="project" value="InterPro"/>
</dbReference>